<dbReference type="EMBL" id="BQNB010009465">
    <property type="protein sequence ID" value="GJS63911.1"/>
    <property type="molecule type" value="Genomic_DNA"/>
</dbReference>
<name>A0ABQ4XF60_9ASTR</name>
<dbReference type="PANTHER" id="PTHR48103:SF2">
    <property type="entry name" value="MIDASIN"/>
    <property type="match status" value="1"/>
</dbReference>
<keyword evidence="1" id="KW-0547">Nucleotide-binding</keyword>
<accession>A0ABQ4XF60</accession>
<sequence>MLNVRLSGCWDQIINEFKTLPSNKNIWSIVRRLVCGAADIWQERNNRLFKNEKRDSNTILNIVKETVSMKLIGIKVLDRINCLVEQPGSKTVNKCGTVEGKPMVLRPHPEFRILFYINLELCSDSSLCLHEGWATTLMVRDFVWYLVETSVRQNFMYLEYLGAQVASQLSRVALGSCTMELVQCQSDSTRAYETDLGMLHDMVSPKADGAGPNTMNQTWFDVALKYKKFFFAAN</sequence>
<dbReference type="Proteomes" id="UP001151760">
    <property type="component" value="Unassembled WGS sequence"/>
</dbReference>
<keyword evidence="4" id="KW-1185">Reference proteome</keyword>
<proteinExistence type="predicted"/>
<dbReference type="PANTHER" id="PTHR48103">
    <property type="entry name" value="MIDASIN-RELATED"/>
    <property type="match status" value="1"/>
</dbReference>
<gene>
    <name evidence="3" type="ORF">Tco_0678475</name>
</gene>
<organism evidence="3 4">
    <name type="scientific">Tanacetum coccineum</name>
    <dbReference type="NCBI Taxonomy" id="301880"/>
    <lineage>
        <taxon>Eukaryota</taxon>
        <taxon>Viridiplantae</taxon>
        <taxon>Streptophyta</taxon>
        <taxon>Embryophyta</taxon>
        <taxon>Tracheophyta</taxon>
        <taxon>Spermatophyta</taxon>
        <taxon>Magnoliopsida</taxon>
        <taxon>eudicotyledons</taxon>
        <taxon>Gunneridae</taxon>
        <taxon>Pentapetalae</taxon>
        <taxon>asterids</taxon>
        <taxon>campanulids</taxon>
        <taxon>Asterales</taxon>
        <taxon>Asteraceae</taxon>
        <taxon>Asteroideae</taxon>
        <taxon>Anthemideae</taxon>
        <taxon>Anthemidinae</taxon>
        <taxon>Tanacetum</taxon>
    </lineage>
</organism>
<evidence type="ECO:0000256" key="1">
    <source>
        <dbReference type="ARBA" id="ARBA00022741"/>
    </source>
</evidence>
<reference evidence="3" key="1">
    <citation type="journal article" date="2022" name="Int. J. Mol. Sci.">
        <title>Draft Genome of Tanacetum Coccineum: Genomic Comparison of Closely Related Tanacetum-Family Plants.</title>
        <authorList>
            <person name="Yamashiro T."/>
            <person name="Shiraishi A."/>
            <person name="Nakayama K."/>
            <person name="Satake H."/>
        </authorList>
    </citation>
    <scope>NUCLEOTIDE SEQUENCE</scope>
</reference>
<comment type="caution">
    <text evidence="3">The sequence shown here is derived from an EMBL/GenBank/DDBJ whole genome shotgun (WGS) entry which is preliminary data.</text>
</comment>
<evidence type="ECO:0000313" key="3">
    <source>
        <dbReference type="EMBL" id="GJS63911.1"/>
    </source>
</evidence>
<reference evidence="3" key="2">
    <citation type="submission" date="2022-01" db="EMBL/GenBank/DDBJ databases">
        <authorList>
            <person name="Yamashiro T."/>
            <person name="Shiraishi A."/>
            <person name="Satake H."/>
            <person name="Nakayama K."/>
        </authorList>
    </citation>
    <scope>NUCLEOTIDE SEQUENCE</scope>
</reference>
<protein>
    <submittedName>
        <fullName evidence="3">Uncharacterized protein</fullName>
    </submittedName>
</protein>
<evidence type="ECO:0000256" key="2">
    <source>
        <dbReference type="ARBA" id="ARBA00022840"/>
    </source>
</evidence>
<keyword evidence="2" id="KW-0067">ATP-binding</keyword>
<evidence type="ECO:0000313" key="4">
    <source>
        <dbReference type="Proteomes" id="UP001151760"/>
    </source>
</evidence>